<dbReference type="GO" id="GO:0015288">
    <property type="term" value="F:porin activity"/>
    <property type="evidence" value="ECO:0007669"/>
    <property type="project" value="TreeGrafter"/>
</dbReference>
<evidence type="ECO:0000256" key="6">
    <source>
        <dbReference type="SAM" id="Coils"/>
    </source>
</evidence>
<sequence>MRQKLIIIMIIVSMLTGYSAAYASEEEREVINLEKAISLAKANSRELAQYELNRDIAKQRLNQAEYQRDSEWQRYNSLGSAYDALLQNPDATSEDIREAEKNLDSQYEKINTSNSTRSAENNYNDLKKQVDKYLKQLEYEVEQYYTTILNQEESLQTLKRELELKQSQMNIEYAKLQLGSSSRANIDQLTTEITNLNKRLVESTNSLNINKGKLNDILGRDFSDELTLDHFSVPEKADLPESEAFLAQLNREYDALYKLQRDIRQSGDDLDNKSDYYERLLLSMDIKGKELQLEEEKNRLNETANNLISNVLTKQEDYKIALTDFRNVQKSYDWDMKRYEKGQISKLALLQSELNYLSAKDKRLSAGYAFYLAQKSVALAEMGIL</sequence>
<dbReference type="SUPFAM" id="SSF56954">
    <property type="entry name" value="Outer membrane efflux proteins (OEP)"/>
    <property type="match status" value="1"/>
</dbReference>
<feature type="coiled-coil region" evidence="6">
    <location>
        <begin position="116"/>
        <end position="206"/>
    </location>
</feature>
<comment type="subcellular location">
    <subcellularLocation>
        <location evidence="1">Cell outer membrane</location>
    </subcellularLocation>
</comment>
<dbReference type="PANTHER" id="PTHR30026">
    <property type="entry name" value="OUTER MEMBRANE PROTEIN TOLC"/>
    <property type="match status" value="1"/>
</dbReference>
<proteinExistence type="predicted"/>
<keyword evidence="4" id="KW-0472">Membrane</keyword>
<protein>
    <submittedName>
        <fullName evidence="7">TolC family protein</fullName>
    </submittedName>
</protein>
<evidence type="ECO:0000256" key="1">
    <source>
        <dbReference type="ARBA" id="ARBA00004442"/>
    </source>
</evidence>
<dbReference type="PANTHER" id="PTHR30026:SF20">
    <property type="entry name" value="OUTER MEMBRANE PROTEIN TOLC"/>
    <property type="match status" value="1"/>
</dbReference>
<evidence type="ECO:0000313" key="7">
    <source>
        <dbReference type="EMBL" id="MDO7786662.1"/>
    </source>
</evidence>
<evidence type="ECO:0000256" key="5">
    <source>
        <dbReference type="ARBA" id="ARBA00023237"/>
    </source>
</evidence>
<comment type="caution">
    <text evidence="7">The sequence shown here is derived from an EMBL/GenBank/DDBJ whole genome shotgun (WGS) entry which is preliminary data.</text>
</comment>
<dbReference type="Gene3D" id="1.20.1600.10">
    <property type="entry name" value="Outer membrane efflux proteins (OEP)"/>
    <property type="match status" value="2"/>
</dbReference>
<organism evidence="7 8">
    <name type="scientific">Desulforamulus aquiferis</name>
    <dbReference type="NCBI Taxonomy" id="1397668"/>
    <lineage>
        <taxon>Bacteria</taxon>
        <taxon>Bacillati</taxon>
        <taxon>Bacillota</taxon>
        <taxon>Clostridia</taxon>
        <taxon>Eubacteriales</taxon>
        <taxon>Peptococcaceae</taxon>
        <taxon>Desulforamulus</taxon>
    </lineage>
</organism>
<dbReference type="InterPro" id="IPR051906">
    <property type="entry name" value="TolC-like"/>
</dbReference>
<name>A0AAW7ZAG6_9FIRM</name>
<dbReference type="RefSeq" id="WP_304541732.1">
    <property type="nucleotide sequence ID" value="NZ_JARPTC010000006.1"/>
</dbReference>
<evidence type="ECO:0000256" key="3">
    <source>
        <dbReference type="ARBA" id="ARBA00022692"/>
    </source>
</evidence>
<dbReference type="GO" id="GO:0009279">
    <property type="term" value="C:cell outer membrane"/>
    <property type="evidence" value="ECO:0007669"/>
    <property type="project" value="UniProtKB-SubCell"/>
</dbReference>
<gene>
    <name evidence="7" type="ORF">P6N53_05420</name>
</gene>
<reference evidence="7" key="1">
    <citation type="journal article" date="2023" name="J. Hazard. Mater.">
        <title>Anaerobic biodegradation of pyrene and benzo[a]pyrene by a new sulfate-reducing Desulforamulus aquiferis strain DSA.</title>
        <authorList>
            <person name="Zhang Z."/>
            <person name="Sun J."/>
            <person name="Gong X."/>
            <person name="Wang C."/>
            <person name="Wang H."/>
        </authorList>
    </citation>
    <scope>NUCLEOTIDE SEQUENCE</scope>
    <source>
        <strain evidence="7">DSA</strain>
    </source>
</reference>
<evidence type="ECO:0000256" key="4">
    <source>
        <dbReference type="ARBA" id="ARBA00023136"/>
    </source>
</evidence>
<feature type="coiled-coil region" evidence="6">
    <location>
        <begin position="23"/>
        <end position="67"/>
    </location>
</feature>
<keyword evidence="2" id="KW-1134">Transmembrane beta strand</keyword>
<dbReference type="AlphaFoldDB" id="A0AAW7ZAG6"/>
<evidence type="ECO:0000313" key="8">
    <source>
        <dbReference type="Proteomes" id="UP001172911"/>
    </source>
</evidence>
<dbReference type="GO" id="GO:0015562">
    <property type="term" value="F:efflux transmembrane transporter activity"/>
    <property type="evidence" value="ECO:0007669"/>
    <property type="project" value="InterPro"/>
</dbReference>
<accession>A0AAW7ZAG6</accession>
<dbReference type="EMBL" id="JARPTC010000006">
    <property type="protein sequence ID" value="MDO7786662.1"/>
    <property type="molecule type" value="Genomic_DNA"/>
</dbReference>
<keyword evidence="5" id="KW-0998">Cell outer membrane</keyword>
<keyword evidence="6" id="KW-0175">Coiled coil</keyword>
<keyword evidence="8" id="KW-1185">Reference proteome</keyword>
<keyword evidence="3" id="KW-0812">Transmembrane</keyword>
<evidence type="ECO:0000256" key="2">
    <source>
        <dbReference type="ARBA" id="ARBA00022452"/>
    </source>
</evidence>
<dbReference type="GO" id="GO:1990281">
    <property type="term" value="C:efflux pump complex"/>
    <property type="evidence" value="ECO:0007669"/>
    <property type="project" value="TreeGrafter"/>
</dbReference>
<reference evidence="7" key="2">
    <citation type="submission" date="2023-03" db="EMBL/GenBank/DDBJ databases">
        <authorList>
            <person name="Zhang Z."/>
        </authorList>
    </citation>
    <scope>NUCLEOTIDE SEQUENCE</scope>
    <source>
        <strain evidence="7">DSA</strain>
    </source>
</reference>
<dbReference type="Proteomes" id="UP001172911">
    <property type="component" value="Unassembled WGS sequence"/>
</dbReference>